<accession>A0A1B7N6D7</accession>
<evidence type="ECO:0000256" key="3">
    <source>
        <dbReference type="ARBA" id="ARBA00023136"/>
    </source>
</evidence>
<evidence type="ECO:0000313" key="5">
    <source>
        <dbReference type="Proteomes" id="UP000092154"/>
    </source>
</evidence>
<reference evidence="4 5" key="1">
    <citation type="submission" date="2016-06" db="EMBL/GenBank/DDBJ databases">
        <title>Comparative genomics of the ectomycorrhizal sister species Rhizopogon vinicolor and Rhizopogon vesiculosus (Basidiomycota: Boletales) reveals a divergence of the mating type B locus.</title>
        <authorList>
            <consortium name="DOE Joint Genome Institute"/>
            <person name="Mujic A.B."/>
            <person name="Kuo A."/>
            <person name="Tritt A."/>
            <person name="Lipzen A."/>
            <person name="Chen C."/>
            <person name="Johnson J."/>
            <person name="Sharma A."/>
            <person name="Barry K."/>
            <person name="Grigoriev I.V."/>
            <person name="Spatafora J.W."/>
        </authorList>
    </citation>
    <scope>NUCLEOTIDE SEQUENCE [LARGE SCALE GENOMIC DNA]</scope>
    <source>
        <strain evidence="4 5">AM-OR11-026</strain>
    </source>
</reference>
<keyword evidence="5" id="KW-1185">Reference proteome</keyword>
<organism evidence="4 5">
    <name type="scientific">Rhizopogon vinicolor AM-OR11-026</name>
    <dbReference type="NCBI Taxonomy" id="1314800"/>
    <lineage>
        <taxon>Eukaryota</taxon>
        <taxon>Fungi</taxon>
        <taxon>Dikarya</taxon>
        <taxon>Basidiomycota</taxon>
        <taxon>Agaricomycotina</taxon>
        <taxon>Agaricomycetes</taxon>
        <taxon>Agaricomycetidae</taxon>
        <taxon>Boletales</taxon>
        <taxon>Suillineae</taxon>
        <taxon>Rhizopogonaceae</taxon>
        <taxon>Rhizopogon</taxon>
    </lineage>
</organism>
<proteinExistence type="predicted"/>
<dbReference type="GO" id="GO:0005524">
    <property type="term" value="F:ATP binding"/>
    <property type="evidence" value="ECO:0007669"/>
    <property type="project" value="InterPro"/>
</dbReference>
<dbReference type="Gene3D" id="3.40.50.300">
    <property type="entry name" value="P-loop containing nucleotide triphosphate hydrolases"/>
    <property type="match status" value="1"/>
</dbReference>
<evidence type="ECO:0000256" key="2">
    <source>
        <dbReference type="ARBA" id="ARBA00022989"/>
    </source>
</evidence>
<keyword evidence="2" id="KW-1133">Transmembrane helix</keyword>
<gene>
    <name evidence="4" type="ORF">K503DRAFT_620554</name>
</gene>
<dbReference type="EMBL" id="KV448213">
    <property type="protein sequence ID" value="OAX40413.1"/>
    <property type="molecule type" value="Genomic_DNA"/>
</dbReference>
<evidence type="ECO:0000313" key="4">
    <source>
        <dbReference type="EMBL" id="OAX40413.1"/>
    </source>
</evidence>
<keyword evidence="1" id="KW-0812">Transmembrane</keyword>
<protein>
    <submittedName>
        <fullName evidence="4">Uncharacterized protein</fullName>
    </submittedName>
</protein>
<dbReference type="InterPro" id="IPR027417">
    <property type="entry name" value="P-loop_NTPase"/>
</dbReference>
<dbReference type="GO" id="GO:0016020">
    <property type="term" value="C:membrane"/>
    <property type="evidence" value="ECO:0007669"/>
    <property type="project" value="InterPro"/>
</dbReference>
<dbReference type="Gene3D" id="1.20.1560.10">
    <property type="entry name" value="ABC transporter type 1, transmembrane domain"/>
    <property type="match status" value="1"/>
</dbReference>
<sequence>MRPVLNLVNFTVSIGSQLLAFTQIIVKSVQATPDLNQVVDPGTMGSSESQGILRRRVDVDVVFNYVSFYYPTNPYVSVLNKMSTRIA</sequence>
<dbReference type="InterPro" id="IPR036640">
    <property type="entry name" value="ABC1_TM_sf"/>
</dbReference>
<dbReference type="STRING" id="1314800.A0A1B7N6D7"/>
<dbReference type="AlphaFoldDB" id="A0A1B7N6D7"/>
<evidence type="ECO:0000256" key="1">
    <source>
        <dbReference type="ARBA" id="ARBA00022692"/>
    </source>
</evidence>
<keyword evidence="3" id="KW-0472">Membrane</keyword>
<name>A0A1B7N6D7_9AGAM</name>
<dbReference type="InParanoid" id="A0A1B7N6D7"/>
<dbReference type="Proteomes" id="UP000092154">
    <property type="component" value="Unassembled WGS sequence"/>
</dbReference>
<dbReference type="OrthoDB" id="10429152at2759"/>